<name>A0ABR3F9N1_9AGAR</name>
<proteinExistence type="predicted"/>
<dbReference type="Proteomes" id="UP001465976">
    <property type="component" value="Unassembled WGS sequence"/>
</dbReference>
<sequence>MSGELLAEHLLRQPATQIHEQHQSPLFSDIPPEIRSVIYRDVLLAFYDKSRPRSKYYPDYRPDFLYHDKIDAALLQTCRRIYLETYSLPISLNDHVLWSEASYQKPEKPELQYLARLQFKQHTNLINRVHIFALSHWLEHHFKPLTLMPTFRPRSLHITIRPTDWWLWDEGYPPSLRPAWLAFLKNVERLEEFILEMESIDRDKHKLHKIAEDAGKLHFDLADGRTLEPSGTLIKGQWMGPSAYVENIDPDGFYLVRFEKEFNGWHMMSLGSDAITESFQPPAPIVYQTVKLRWYATKAATGGT</sequence>
<comment type="caution">
    <text evidence="1">The sequence shown here is derived from an EMBL/GenBank/DDBJ whole genome shotgun (WGS) entry which is preliminary data.</text>
</comment>
<accession>A0ABR3F9N1</accession>
<reference evidence="1 2" key="1">
    <citation type="submission" date="2024-02" db="EMBL/GenBank/DDBJ databases">
        <title>A draft genome for the cacao thread blight pathogen Marasmius crinis-equi.</title>
        <authorList>
            <person name="Cohen S.P."/>
            <person name="Baruah I.K."/>
            <person name="Amoako-Attah I."/>
            <person name="Bukari Y."/>
            <person name="Meinhardt L.W."/>
            <person name="Bailey B.A."/>
        </authorList>
    </citation>
    <scope>NUCLEOTIDE SEQUENCE [LARGE SCALE GENOMIC DNA]</scope>
    <source>
        <strain evidence="1 2">GH-76</strain>
    </source>
</reference>
<dbReference type="PANTHER" id="PTHR38790:SF9">
    <property type="entry name" value="F-BOX DOMAIN-CONTAINING PROTEIN"/>
    <property type="match status" value="1"/>
</dbReference>
<evidence type="ECO:0000313" key="1">
    <source>
        <dbReference type="EMBL" id="KAL0571981.1"/>
    </source>
</evidence>
<keyword evidence="2" id="KW-1185">Reference proteome</keyword>
<evidence type="ECO:0000313" key="2">
    <source>
        <dbReference type="Proteomes" id="UP001465976"/>
    </source>
</evidence>
<protein>
    <submittedName>
        <fullName evidence="1">Uncharacterized protein</fullName>
    </submittedName>
</protein>
<dbReference type="EMBL" id="JBAHYK010000689">
    <property type="protein sequence ID" value="KAL0571981.1"/>
    <property type="molecule type" value="Genomic_DNA"/>
</dbReference>
<organism evidence="1 2">
    <name type="scientific">Marasmius crinis-equi</name>
    <dbReference type="NCBI Taxonomy" id="585013"/>
    <lineage>
        <taxon>Eukaryota</taxon>
        <taxon>Fungi</taxon>
        <taxon>Dikarya</taxon>
        <taxon>Basidiomycota</taxon>
        <taxon>Agaricomycotina</taxon>
        <taxon>Agaricomycetes</taxon>
        <taxon>Agaricomycetidae</taxon>
        <taxon>Agaricales</taxon>
        <taxon>Marasmiineae</taxon>
        <taxon>Marasmiaceae</taxon>
        <taxon>Marasmius</taxon>
    </lineage>
</organism>
<gene>
    <name evidence="1" type="ORF">V5O48_009983</name>
</gene>
<dbReference type="PANTHER" id="PTHR38790">
    <property type="entry name" value="2EXR DOMAIN-CONTAINING PROTEIN-RELATED"/>
    <property type="match status" value="1"/>
</dbReference>